<dbReference type="PANTHER" id="PTHR42940">
    <property type="entry name" value="ALCOHOL DEHYDROGENASE 1-RELATED"/>
    <property type="match status" value="1"/>
</dbReference>
<dbReference type="Proteomes" id="UP000194127">
    <property type="component" value="Unassembled WGS sequence"/>
</dbReference>
<organism evidence="9 10">
    <name type="scientific">Postia placenta MAD-698-R-SB12</name>
    <dbReference type="NCBI Taxonomy" id="670580"/>
    <lineage>
        <taxon>Eukaryota</taxon>
        <taxon>Fungi</taxon>
        <taxon>Dikarya</taxon>
        <taxon>Basidiomycota</taxon>
        <taxon>Agaricomycotina</taxon>
        <taxon>Agaricomycetes</taxon>
        <taxon>Polyporales</taxon>
        <taxon>Adustoporiaceae</taxon>
        <taxon>Rhodonia</taxon>
    </lineage>
</organism>
<dbReference type="InterPro" id="IPR013149">
    <property type="entry name" value="ADH-like_C"/>
</dbReference>
<evidence type="ECO:0000313" key="10">
    <source>
        <dbReference type="Proteomes" id="UP000194127"/>
    </source>
</evidence>
<dbReference type="SMART" id="SM00829">
    <property type="entry name" value="PKS_ER"/>
    <property type="match status" value="1"/>
</dbReference>
<dbReference type="CDD" id="cd08297">
    <property type="entry name" value="CAD3"/>
    <property type="match status" value="1"/>
</dbReference>
<proteinExistence type="inferred from homology"/>
<keyword evidence="4" id="KW-0479">Metal-binding</keyword>
<dbReference type="InterPro" id="IPR020843">
    <property type="entry name" value="ER"/>
</dbReference>
<sequence>MPSAIENVPLSTRAAVTRELGIRPEFTSEYPLKRPSDLAPGECIVKVEYTGVCHSDLHLMAGERDIKPGLPSVGGHEGVGRVLAIGMYTPNSAIKVGDRVGVKYAINTCMQCDLCLRGYEQHCISRTISGYDVDGTFTEHMVAFIQHLIPIPDTLSSAAAAPILCAGVTVYNALQQLSIPPGSWLVIPGAGGGLGHLGIQYALCKSLRVIAIDSGDKRDFCLSLGAEKFIDFVESKDVVADVREICDGLGAHAALIVADSNMAYVQAAWYLRPQGTALCIGVTETVTLPMAHIVDMVRSGPELNKRTSLTGLHIGHKISVIEALALAARGKVRCHYVERPIEEISSVLEDMSKGKLIGRAVLKF</sequence>
<dbReference type="SUPFAM" id="SSF50129">
    <property type="entry name" value="GroES-like"/>
    <property type="match status" value="1"/>
</dbReference>
<dbReference type="EC" id="1.1.1.1" evidence="3"/>
<evidence type="ECO:0000256" key="1">
    <source>
        <dbReference type="ARBA" id="ARBA00001947"/>
    </source>
</evidence>
<dbReference type="AlphaFoldDB" id="A0A1X6N169"/>
<dbReference type="OrthoDB" id="1879366at2759"/>
<dbReference type="Pfam" id="PF00107">
    <property type="entry name" value="ADH_zinc_N"/>
    <property type="match status" value="1"/>
</dbReference>
<reference evidence="9 10" key="1">
    <citation type="submission" date="2017-04" db="EMBL/GenBank/DDBJ databases">
        <title>Genome Sequence of the Model Brown-Rot Fungus Postia placenta SB12.</title>
        <authorList>
            <consortium name="DOE Joint Genome Institute"/>
            <person name="Gaskell J."/>
            <person name="Kersten P."/>
            <person name="Larrondo L.F."/>
            <person name="Canessa P."/>
            <person name="Martinez D."/>
            <person name="Hibbett D."/>
            <person name="Schmoll M."/>
            <person name="Kubicek C.P."/>
            <person name="Martinez A.T."/>
            <person name="Yadav J."/>
            <person name="Master E."/>
            <person name="Magnuson J.K."/>
            <person name="James T."/>
            <person name="Yaver D."/>
            <person name="Berka R."/>
            <person name="Labutti K."/>
            <person name="Lipzen A."/>
            <person name="Aerts A."/>
            <person name="Barry K."/>
            <person name="Henrissat B."/>
            <person name="Blanchette R."/>
            <person name="Grigoriev I."/>
            <person name="Cullen D."/>
        </authorList>
    </citation>
    <scope>NUCLEOTIDE SEQUENCE [LARGE SCALE GENOMIC DNA]</scope>
    <source>
        <strain evidence="9 10">MAD-698-R-SB12</strain>
    </source>
</reference>
<dbReference type="GO" id="GO:0046872">
    <property type="term" value="F:metal ion binding"/>
    <property type="evidence" value="ECO:0007669"/>
    <property type="project" value="UniProtKB-KW"/>
</dbReference>
<name>A0A1X6N169_9APHY</name>
<dbReference type="InterPro" id="IPR011032">
    <property type="entry name" value="GroES-like_sf"/>
</dbReference>
<keyword evidence="7" id="KW-0520">NAD</keyword>
<dbReference type="GeneID" id="36330425"/>
<evidence type="ECO:0000313" key="9">
    <source>
        <dbReference type="EMBL" id="OSX62369.1"/>
    </source>
</evidence>
<dbReference type="GO" id="GO:0005737">
    <property type="term" value="C:cytoplasm"/>
    <property type="evidence" value="ECO:0007669"/>
    <property type="project" value="TreeGrafter"/>
</dbReference>
<evidence type="ECO:0000256" key="2">
    <source>
        <dbReference type="ARBA" id="ARBA00008072"/>
    </source>
</evidence>
<keyword evidence="5" id="KW-0862">Zinc</keyword>
<evidence type="ECO:0000256" key="5">
    <source>
        <dbReference type="ARBA" id="ARBA00022833"/>
    </source>
</evidence>
<keyword evidence="10" id="KW-1185">Reference proteome</keyword>
<dbReference type="SUPFAM" id="SSF51735">
    <property type="entry name" value="NAD(P)-binding Rossmann-fold domains"/>
    <property type="match status" value="1"/>
</dbReference>
<keyword evidence="6" id="KW-0560">Oxidoreductase</keyword>
<feature type="domain" description="Enoyl reductase (ER)" evidence="8">
    <location>
        <begin position="21"/>
        <end position="362"/>
    </location>
</feature>
<evidence type="ECO:0000259" key="8">
    <source>
        <dbReference type="SMART" id="SM00829"/>
    </source>
</evidence>
<comment type="similarity">
    <text evidence="2">Belongs to the zinc-containing alcohol dehydrogenase family.</text>
</comment>
<gene>
    <name evidence="9" type="ORF">POSPLADRAFT_1142816</name>
</gene>
<dbReference type="Gene3D" id="3.40.50.720">
    <property type="entry name" value="NAD(P)-binding Rossmann-like Domain"/>
    <property type="match status" value="1"/>
</dbReference>
<dbReference type="PANTHER" id="PTHR42940:SF3">
    <property type="entry name" value="ALCOHOL DEHYDROGENASE 1-RELATED"/>
    <property type="match status" value="1"/>
</dbReference>
<dbReference type="STRING" id="670580.A0A1X6N169"/>
<dbReference type="Pfam" id="PF08240">
    <property type="entry name" value="ADH_N"/>
    <property type="match status" value="1"/>
</dbReference>
<dbReference type="GO" id="GO:0004022">
    <property type="term" value="F:alcohol dehydrogenase (NAD+) activity"/>
    <property type="evidence" value="ECO:0007669"/>
    <property type="project" value="UniProtKB-EC"/>
</dbReference>
<dbReference type="InterPro" id="IPR013154">
    <property type="entry name" value="ADH-like_N"/>
</dbReference>
<dbReference type="Gene3D" id="3.90.180.10">
    <property type="entry name" value="Medium-chain alcohol dehydrogenases, catalytic domain"/>
    <property type="match status" value="1"/>
</dbReference>
<comment type="cofactor">
    <cofactor evidence="1">
        <name>Zn(2+)</name>
        <dbReference type="ChEBI" id="CHEBI:29105"/>
    </cofactor>
</comment>
<dbReference type="RefSeq" id="XP_024339163.1">
    <property type="nucleotide sequence ID" value="XM_024485476.1"/>
</dbReference>
<dbReference type="InterPro" id="IPR036291">
    <property type="entry name" value="NAD(P)-bd_dom_sf"/>
</dbReference>
<dbReference type="EMBL" id="KZ110597">
    <property type="protein sequence ID" value="OSX62369.1"/>
    <property type="molecule type" value="Genomic_DNA"/>
</dbReference>
<evidence type="ECO:0000256" key="6">
    <source>
        <dbReference type="ARBA" id="ARBA00023002"/>
    </source>
</evidence>
<evidence type="ECO:0000256" key="4">
    <source>
        <dbReference type="ARBA" id="ARBA00022723"/>
    </source>
</evidence>
<dbReference type="FunFam" id="3.40.50.720:FF:000039">
    <property type="entry name" value="Alcohol dehydrogenase AdhP"/>
    <property type="match status" value="1"/>
</dbReference>
<accession>A0A1X6N169</accession>
<evidence type="ECO:0000256" key="7">
    <source>
        <dbReference type="ARBA" id="ARBA00023027"/>
    </source>
</evidence>
<protein>
    <recommendedName>
        <fullName evidence="3">alcohol dehydrogenase</fullName>
        <ecNumber evidence="3">1.1.1.1</ecNumber>
    </recommendedName>
</protein>
<evidence type="ECO:0000256" key="3">
    <source>
        <dbReference type="ARBA" id="ARBA00013190"/>
    </source>
</evidence>